<dbReference type="EMBL" id="BMSA01000044">
    <property type="protein sequence ID" value="GGT94198.1"/>
    <property type="molecule type" value="Genomic_DNA"/>
</dbReference>
<sequence length="123" mass="13781">MTALYVTALIGGVMAAGLIYGVMFDEFSESELVSCTPLWFFPIVFGLYGFISQRLIRRMVSGRAQSLHEAARISIDVAGHWAALFLFPFLVLRWRSSLLVSIAAAVFWAALLWLFFVLVFPTL</sequence>
<dbReference type="AlphaFoldDB" id="A0A918HPZ6"/>
<feature type="transmembrane region" description="Helical" evidence="1">
    <location>
        <begin position="73"/>
        <end position="92"/>
    </location>
</feature>
<keyword evidence="3" id="KW-1185">Reference proteome</keyword>
<gene>
    <name evidence="2" type="ORF">GCM10010226_85060</name>
</gene>
<protein>
    <submittedName>
        <fullName evidence="2">Uncharacterized protein</fullName>
    </submittedName>
</protein>
<keyword evidence="1" id="KW-1133">Transmembrane helix</keyword>
<feature type="transmembrane region" description="Helical" evidence="1">
    <location>
        <begin position="31"/>
        <end position="52"/>
    </location>
</feature>
<dbReference type="Proteomes" id="UP000646776">
    <property type="component" value="Unassembled WGS sequence"/>
</dbReference>
<evidence type="ECO:0000313" key="3">
    <source>
        <dbReference type="Proteomes" id="UP000646776"/>
    </source>
</evidence>
<comment type="caution">
    <text evidence="2">The sequence shown here is derived from an EMBL/GenBank/DDBJ whole genome shotgun (WGS) entry which is preliminary data.</text>
</comment>
<evidence type="ECO:0000313" key="2">
    <source>
        <dbReference type="EMBL" id="GGT94198.1"/>
    </source>
</evidence>
<accession>A0A918HPZ6</accession>
<keyword evidence="1" id="KW-0812">Transmembrane</keyword>
<proteinExistence type="predicted"/>
<organism evidence="2 3">
    <name type="scientific">Streptomyces phaeofaciens</name>
    <dbReference type="NCBI Taxonomy" id="68254"/>
    <lineage>
        <taxon>Bacteria</taxon>
        <taxon>Bacillati</taxon>
        <taxon>Actinomycetota</taxon>
        <taxon>Actinomycetes</taxon>
        <taxon>Kitasatosporales</taxon>
        <taxon>Streptomycetaceae</taxon>
        <taxon>Streptomyces</taxon>
    </lineage>
</organism>
<reference evidence="2" key="2">
    <citation type="submission" date="2020-09" db="EMBL/GenBank/DDBJ databases">
        <authorList>
            <person name="Sun Q."/>
            <person name="Ohkuma M."/>
        </authorList>
    </citation>
    <scope>NUCLEOTIDE SEQUENCE</scope>
    <source>
        <strain evidence="2">JCM 4125</strain>
    </source>
</reference>
<feature type="transmembrane region" description="Helical" evidence="1">
    <location>
        <begin position="98"/>
        <end position="120"/>
    </location>
</feature>
<evidence type="ECO:0000256" key="1">
    <source>
        <dbReference type="SAM" id="Phobius"/>
    </source>
</evidence>
<reference evidence="2" key="1">
    <citation type="journal article" date="2014" name="Int. J. Syst. Evol. Microbiol.">
        <title>Complete genome sequence of Corynebacterium casei LMG S-19264T (=DSM 44701T), isolated from a smear-ripened cheese.</title>
        <authorList>
            <consortium name="US DOE Joint Genome Institute (JGI-PGF)"/>
            <person name="Walter F."/>
            <person name="Albersmeier A."/>
            <person name="Kalinowski J."/>
            <person name="Ruckert C."/>
        </authorList>
    </citation>
    <scope>NUCLEOTIDE SEQUENCE</scope>
    <source>
        <strain evidence="2">JCM 4125</strain>
    </source>
</reference>
<name>A0A918HPZ6_9ACTN</name>
<keyword evidence="1" id="KW-0472">Membrane</keyword>